<keyword evidence="5" id="KW-1185">Reference proteome</keyword>
<dbReference type="PROSITE" id="PS50075">
    <property type="entry name" value="CARRIER"/>
    <property type="match status" value="1"/>
</dbReference>
<organism evidence="4 5">
    <name type="scientific">Xylaria flabelliformis</name>
    <dbReference type="NCBI Taxonomy" id="2512241"/>
    <lineage>
        <taxon>Eukaryota</taxon>
        <taxon>Fungi</taxon>
        <taxon>Dikarya</taxon>
        <taxon>Ascomycota</taxon>
        <taxon>Pezizomycotina</taxon>
        <taxon>Sordariomycetes</taxon>
        <taxon>Xylariomycetidae</taxon>
        <taxon>Xylariales</taxon>
        <taxon>Xylariaceae</taxon>
        <taxon>Xylaria</taxon>
    </lineage>
</organism>
<dbReference type="Pfam" id="PF23562">
    <property type="entry name" value="AMP-binding_C_3"/>
    <property type="match status" value="1"/>
</dbReference>
<dbReference type="InterPro" id="IPR051414">
    <property type="entry name" value="Adenylate-forming_Reductase"/>
</dbReference>
<dbReference type="InterPro" id="IPR042099">
    <property type="entry name" value="ANL_N_sf"/>
</dbReference>
<dbReference type="Pfam" id="PF07993">
    <property type="entry name" value="NAD_binding_4"/>
    <property type="match status" value="1"/>
</dbReference>
<dbReference type="InterPro" id="IPR036736">
    <property type="entry name" value="ACP-like_sf"/>
</dbReference>
<dbReference type="PROSITE" id="PS00012">
    <property type="entry name" value="PHOSPHOPANTETHEINE"/>
    <property type="match status" value="1"/>
</dbReference>
<evidence type="ECO:0000256" key="1">
    <source>
        <dbReference type="ARBA" id="ARBA00022450"/>
    </source>
</evidence>
<proteinExistence type="predicted"/>
<dbReference type="InterPro" id="IPR006162">
    <property type="entry name" value="Ppantetheine_attach_site"/>
</dbReference>
<evidence type="ECO:0000313" key="4">
    <source>
        <dbReference type="EMBL" id="TRX94309.1"/>
    </source>
</evidence>
<dbReference type="InterPro" id="IPR036291">
    <property type="entry name" value="NAD(P)-bd_dom_sf"/>
</dbReference>
<accession>A0A553I280</accession>
<dbReference type="GO" id="GO:0031177">
    <property type="term" value="F:phosphopantetheine binding"/>
    <property type="evidence" value="ECO:0007669"/>
    <property type="project" value="InterPro"/>
</dbReference>
<dbReference type="Proteomes" id="UP000319160">
    <property type="component" value="Unassembled WGS sequence"/>
</dbReference>
<keyword evidence="2" id="KW-0597">Phosphoprotein</keyword>
<dbReference type="PANTHER" id="PTHR43439:SF2">
    <property type="entry name" value="ENZYME, PUTATIVE (JCVI)-RELATED"/>
    <property type="match status" value="1"/>
</dbReference>
<evidence type="ECO:0000259" key="3">
    <source>
        <dbReference type="PROSITE" id="PS50075"/>
    </source>
</evidence>
<dbReference type="STRING" id="2512241.A0A553I280"/>
<dbReference type="Pfam" id="PF00501">
    <property type="entry name" value="AMP-binding"/>
    <property type="match status" value="1"/>
</dbReference>
<dbReference type="InterPro" id="IPR013120">
    <property type="entry name" value="FAR_NAD-bd"/>
</dbReference>
<dbReference type="InterPro" id="IPR009081">
    <property type="entry name" value="PP-bd_ACP"/>
</dbReference>
<keyword evidence="1" id="KW-0596">Phosphopantetheine</keyword>
<dbReference type="SUPFAM" id="SSF51735">
    <property type="entry name" value="NAD(P)-binding Rossmann-fold domains"/>
    <property type="match status" value="1"/>
</dbReference>
<evidence type="ECO:0000313" key="5">
    <source>
        <dbReference type="Proteomes" id="UP000319160"/>
    </source>
</evidence>
<comment type="caution">
    <text evidence="4">The sequence shown here is derived from an EMBL/GenBank/DDBJ whole genome shotgun (WGS) entry which is preliminary data.</text>
</comment>
<gene>
    <name evidence="4" type="ORF">FHL15_004776</name>
</gene>
<name>A0A553I280_9PEZI</name>
<dbReference type="SUPFAM" id="SSF56801">
    <property type="entry name" value="Acetyl-CoA synthetase-like"/>
    <property type="match status" value="1"/>
</dbReference>
<dbReference type="OrthoDB" id="429813at2759"/>
<dbReference type="InterPro" id="IPR020845">
    <property type="entry name" value="AMP-binding_CS"/>
</dbReference>
<dbReference type="Pfam" id="PF00550">
    <property type="entry name" value="PP-binding"/>
    <property type="match status" value="1"/>
</dbReference>
<dbReference type="EMBL" id="VFLP01000023">
    <property type="protein sequence ID" value="TRX94309.1"/>
    <property type="molecule type" value="Genomic_DNA"/>
</dbReference>
<dbReference type="PANTHER" id="PTHR43439">
    <property type="entry name" value="PHENYLACETATE-COENZYME A LIGASE"/>
    <property type="match status" value="1"/>
</dbReference>
<reference evidence="5" key="1">
    <citation type="submission" date="2019-06" db="EMBL/GenBank/DDBJ databases">
        <title>Draft genome sequence of the griseofulvin-producing fungus Xylaria cubensis strain G536.</title>
        <authorList>
            <person name="Mead M.E."/>
            <person name="Raja H.A."/>
            <person name="Steenwyk J.L."/>
            <person name="Knowles S.L."/>
            <person name="Oberlies N.H."/>
            <person name="Rokas A."/>
        </authorList>
    </citation>
    <scope>NUCLEOTIDE SEQUENCE [LARGE SCALE GENOMIC DNA]</scope>
    <source>
        <strain evidence="5">G536</strain>
    </source>
</reference>
<dbReference type="InterPro" id="IPR000873">
    <property type="entry name" value="AMP-dep_synth/lig_dom"/>
</dbReference>
<dbReference type="SUPFAM" id="SSF47336">
    <property type="entry name" value="ACP-like"/>
    <property type="match status" value="1"/>
</dbReference>
<dbReference type="PROSITE" id="PS00455">
    <property type="entry name" value="AMP_BINDING"/>
    <property type="match status" value="1"/>
</dbReference>
<sequence>MTSSILITSRWQEATLPQLVNQLAREKPQSIYGTWPVDPTSYSAGVRTITYRQLEDIINSLAWFLMDQLNDPRPGQILAYIGPNDLFLTSPRNSPAAHRGMFEKLGCNVLVTPNPVPFGALPVQEAINNCRTIMIPGIDELMSAASPPYLSEKTLDGSRSDPFWVIHTSGSTGIPKPLVWTQETAVRAIEATSSEPPDGLISVDALCRGKRVLSALPPFHGAGLAQWLLNGIPFGNITVVPAAAGAIVTADALVHALRHTPADVAILVPSVIAELAQSPDLLDFCAAHLELIIYIGGDLPQAIGDRIAAKIRLRSQWGASEVGIPPQVFVPELEREEGGWRYVRFHPCTGALFEEITSGVYELVIRRQADINKQPSFSIWGFEDLAEYRTRDLFEPHPTLPDTWRWRARADDIIVFLNGEKTNPVSMEQFVVANNPTLVSGAIVIGVQRFQAALIIEPKDLTANMSMAEKAALIERVWPSVLEANKTVPAHAKVEKSLILVADRKGLIRAGKGTIQRAASVAQYTDEIDKLYKIAEITLDEEEDQDSAVVELGSVDITDTDSVSRLIWNTVRGLTGWTDRDESANFFEMGMDSLQALQLGRALRKSLRVGSLALSTIYQNPSALQLAQTLSQTAAGESTEETDVASELLSSYRNQISQIPKPVTHLSSDGHRSTPTVDVILTGSTGTLGASILRALLTRDGIGHVFCLNRSADGGRAAQEVRFASAGLGADLLRNSRVTFLQTDLTHPTLRLSQEIYQSLGGRVGLIVHNAWPVNFNQSLTAFRAQLAGLVNLLALATTAAPQPMRTLFISSVGAVAGLEPGAPAESVPSEKVALSATGMNGYARSKLLAELLFDTASRSLQIPVKIIRVGQVAGSSTKSTAWNRSEWLPSLVISSIMSLGCLPSDLGPRFSAIDWIPNDLMGDVVADLVVADLPTSSGSGAMVFNLRNPHATSWESLVPAIQEKARSTIAVVPPSAWLAKLQNSQEAPAEVDVVRNPAIKLIEFYRDHLWAPMPERNASVQPPMVINRALSASATLRNIHPISYEWMSKWVGEWMGES</sequence>
<dbReference type="Gene3D" id="3.40.50.720">
    <property type="entry name" value="NAD(P)-binding Rossmann-like Domain"/>
    <property type="match status" value="1"/>
</dbReference>
<feature type="domain" description="Carrier" evidence="3">
    <location>
        <begin position="558"/>
        <end position="634"/>
    </location>
</feature>
<evidence type="ECO:0000256" key="2">
    <source>
        <dbReference type="ARBA" id="ARBA00022553"/>
    </source>
</evidence>
<dbReference type="Gene3D" id="1.10.1200.10">
    <property type="entry name" value="ACP-like"/>
    <property type="match status" value="1"/>
</dbReference>
<protein>
    <recommendedName>
        <fullName evidence="3">Carrier domain-containing protein</fullName>
    </recommendedName>
</protein>
<dbReference type="Gene3D" id="3.40.50.12780">
    <property type="entry name" value="N-terminal domain of ligase-like"/>
    <property type="match status" value="1"/>
</dbReference>
<dbReference type="InterPro" id="IPR020806">
    <property type="entry name" value="PKS_PP-bd"/>
</dbReference>
<dbReference type="AlphaFoldDB" id="A0A553I280"/>
<dbReference type="SMART" id="SM00823">
    <property type="entry name" value="PKS_PP"/>
    <property type="match status" value="1"/>
</dbReference>